<dbReference type="EMBL" id="JABBWE010000026">
    <property type="protein sequence ID" value="KAG1794457.1"/>
    <property type="molecule type" value="Genomic_DNA"/>
</dbReference>
<evidence type="ECO:0000313" key="2">
    <source>
        <dbReference type="EMBL" id="KAG1794457.1"/>
    </source>
</evidence>
<reference evidence="2" key="1">
    <citation type="journal article" date="2020" name="New Phytol.">
        <title>Comparative genomics reveals dynamic genome evolution in host specialist ectomycorrhizal fungi.</title>
        <authorList>
            <person name="Lofgren L.A."/>
            <person name="Nguyen N.H."/>
            <person name="Vilgalys R."/>
            <person name="Ruytinx J."/>
            <person name="Liao H.L."/>
            <person name="Branco S."/>
            <person name="Kuo A."/>
            <person name="LaButti K."/>
            <person name="Lipzen A."/>
            <person name="Andreopoulos W."/>
            <person name="Pangilinan J."/>
            <person name="Riley R."/>
            <person name="Hundley H."/>
            <person name="Na H."/>
            <person name="Barry K."/>
            <person name="Grigoriev I.V."/>
            <person name="Stajich J.E."/>
            <person name="Kennedy P.G."/>
        </authorList>
    </citation>
    <scope>NUCLEOTIDE SEQUENCE</scope>
    <source>
        <strain evidence="2">S12</strain>
    </source>
</reference>
<proteinExistence type="predicted"/>
<dbReference type="GeneID" id="64593858"/>
<protein>
    <submittedName>
        <fullName evidence="2">Uncharacterized protein</fullName>
    </submittedName>
</protein>
<keyword evidence="3" id="KW-1185">Reference proteome</keyword>
<comment type="caution">
    <text evidence="2">The sequence shown here is derived from an EMBL/GenBank/DDBJ whole genome shotgun (WGS) entry which is preliminary data.</text>
</comment>
<dbReference type="RefSeq" id="XP_041160624.1">
    <property type="nucleotide sequence ID" value="XM_041300094.1"/>
</dbReference>
<dbReference type="Proteomes" id="UP000719766">
    <property type="component" value="Unassembled WGS sequence"/>
</dbReference>
<dbReference type="AlphaFoldDB" id="A0A9P7AQV4"/>
<feature type="region of interest" description="Disordered" evidence="1">
    <location>
        <begin position="1"/>
        <end position="20"/>
    </location>
</feature>
<dbReference type="OrthoDB" id="10600254at2759"/>
<gene>
    <name evidence="2" type="ORF">HD556DRAFT_1308155</name>
</gene>
<sequence>MPEVTGNIEGESGSDSDQPEYGLGFKLMELVVDGTRSCSEYYPSDRVQCWTSESVALGISQTSTFLPAAQLTVDSEVNGWSLRHEVKILLPVVRRVHDYLKTATDMAEKCISSSGNFSCAPPTTEGIADNHISKASRPSVELGVLDWTIILAGIGVGGQHLRRTWLDNDEIRLLTRGRNAMARPSIPAGRGAKPGQAPQVQLCGLYRSAYIIGSQDLDGPQKREAKAMHRRTRSSSNCMTNLLYELMIFRLSYPGVLGSTMHRIAPVTSANSHTSLEDSAEHRGLEIIWI</sequence>
<organism evidence="2 3">
    <name type="scientific">Suillus plorans</name>
    <dbReference type="NCBI Taxonomy" id="116603"/>
    <lineage>
        <taxon>Eukaryota</taxon>
        <taxon>Fungi</taxon>
        <taxon>Dikarya</taxon>
        <taxon>Basidiomycota</taxon>
        <taxon>Agaricomycotina</taxon>
        <taxon>Agaricomycetes</taxon>
        <taxon>Agaricomycetidae</taxon>
        <taxon>Boletales</taxon>
        <taxon>Suillineae</taxon>
        <taxon>Suillaceae</taxon>
        <taxon>Suillus</taxon>
    </lineage>
</organism>
<evidence type="ECO:0000256" key="1">
    <source>
        <dbReference type="SAM" id="MobiDB-lite"/>
    </source>
</evidence>
<accession>A0A9P7AQV4</accession>
<evidence type="ECO:0000313" key="3">
    <source>
        <dbReference type="Proteomes" id="UP000719766"/>
    </source>
</evidence>
<name>A0A9P7AQV4_9AGAM</name>